<dbReference type="PANTHER" id="PTHR24096:SF149">
    <property type="entry name" value="AMP-BINDING DOMAIN-CONTAINING PROTEIN-RELATED"/>
    <property type="match status" value="1"/>
</dbReference>
<dbReference type="Pfam" id="PF13193">
    <property type="entry name" value="AMP-binding_C"/>
    <property type="match status" value="1"/>
</dbReference>
<dbReference type="InterPro" id="IPR025110">
    <property type="entry name" value="AMP-bd_C"/>
</dbReference>
<evidence type="ECO:0000313" key="5">
    <source>
        <dbReference type="EMBL" id="EOR01856.1"/>
    </source>
</evidence>
<dbReference type="Proteomes" id="UP000014064">
    <property type="component" value="Unassembled WGS sequence"/>
</dbReference>
<evidence type="ECO:0000259" key="4">
    <source>
        <dbReference type="Pfam" id="PF13193"/>
    </source>
</evidence>
<dbReference type="OMA" id="MARFRSC"/>
<accession>R9AP33</accession>
<dbReference type="InterPro" id="IPR042099">
    <property type="entry name" value="ANL_N_sf"/>
</dbReference>
<organism evidence="5 6">
    <name type="scientific">Wallemia ichthyophaga (strain EXF-994 / CBS 113033)</name>
    <dbReference type="NCBI Taxonomy" id="1299270"/>
    <lineage>
        <taxon>Eukaryota</taxon>
        <taxon>Fungi</taxon>
        <taxon>Dikarya</taxon>
        <taxon>Basidiomycota</taxon>
        <taxon>Wallemiomycotina</taxon>
        <taxon>Wallemiomycetes</taxon>
        <taxon>Wallemiales</taxon>
        <taxon>Wallemiaceae</taxon>
        <taxon>Wallemia</taxon>
    </lineage>
</organism>
<feature type="domain" description="AMP-dependent synthetase/ligase" evidence="3">
    <location>
        <begin position="25"/>
        <end position="389"/>
    </location>
</feature>
<evidence type="ECO:0000256" key="1">
    <source>
        <dbReference type="ARBA" id="ARBA00006432"/>
    </source>
</evidence>
<dbReference type="InterPro" id="IPR045851">
    <property type="entry name" value="AMP-bd_C_sf"/>
</dbReference>
<feature type="domain" description="AMP-binding enzyme C-terminal" evidence="4">
    <location>
        <begin position="442"/>
        <end position="522"/>
    </location>
</feature>
<comment type="similarity">
    <text evidence="1">Belongs to the ATP-dependent AMP-binding enzyme family.</text>
</comment>
<dbReference type="Pfam" id="PF00501">
    <property type="entry name" value="AMP-binding"/>
    <property type="match status" value="1"/>
</dbReference>
<dbReference type="EMBL" id="KE007229">
    <property type="protein sequence ID" value="EOR01856.1"/>
    <property type="molecule type" value="Genomic_DNA"/>
</dbReference>
<dbReference type="HOGENOM" id="CLU_000022_59_2_1"/>
<dbReference type="GO" id="GO:0016405">
    <property type="term" value="F:CoA-ligase activity"/>
    <property type="evidence" value="ECO:0007669"/>
    <property type="project" value="TreeGrafter"/>
</dbReference>
<dbReference type="Gene3D" id="3.30.300.30">
    <property type="match status" value="1"/>
</dbReference>
<evidence type="ECO:0000259" key="3">
    <source>
        <dbReference type="Pfam" id="PF00501"/>
    </source>
</evidence>
<gene>
    <name evidence="5" type="ORF">J056_004092</name>
</gene>
<proteinExistence type="inferred from homology"/>
<reference evidence="6" key="1">
    <citation type="journal article" date="2013" name="BMC Genomics">
        <title>Genome and transcriptome sequencing of the halophilic fungus Wallemia ichthyophaga: haloadaptations present and absent.</title>
        <authorList>
            <person name="Zajc J."/>
            <person name="Liu Y."/>
            <person name="Dai W."/>
            <person name="Yang Z."/>
            <person name="Hu J."/>
            <person name="Gostincar C."/>
            <person name="Gunde-Cimerman N."/>
        </authorList>
    </citation>
    <scope>NUCLEOTIDE SEQUENCE [LARGE SCALE GENOMIC DNA]</scope>
    <source>
        <strain evidence="6">EXF-994 / CBS 113033</strain>
    </source>
</reference>
<dbReference type="InterPro" id="IPR000873">
    <property type="entry name" value="AMP-dep_synth/lig_dom"/>
</dbReference>
<dbReference type="Gene3D" id="3.40.50.12780">
    <property type="entry name" value="N-terminal domain of ligase-like"/>
    <property type="match status" value="1"/>
</dbReference>
<keyword evidence="2 5" id="KW-0436">Ligase</keyword>
<dbReference type="KEGG" id="wic:J056_004092"/>
<dbReference type="GeneID" id="20377044"/>
<evidence type="ECO:0000313" key="6">
    <source>
        <dbReference type="Proteomes" id="UP000014064"/>
    </source>
</evidence>
<protein>
    <submittedName>
        <fullName evidence="5">4-coumarate--CoA ligase-like 7</fullName>
    </submittedName>
</protein>
<dbReference type="AlphaFoldDB" id="R9AP33"/>
<evidence type="ECO:0000256" key="2">
    <source>
        <dbReference type="ARBA" id="ARBA00022598"/>
    </source>
</evidence>
<dbReference type="OrthoDB" id="1898221at2759"/>
<dbReference type="STRING" id="1299270.R9AP33"/>
<sequence>MIVSPFKDIEIPKTSIFDFILPEHQQSNDKTVFIDSTNDNSLTISQLRKYSLQLAYGLRKHQNVGKGDRVLILTPNSLVYPILFMGTQAAGACVSLANPAYNYLELSHQIKDSEVSFIFAHPDNIDLTNKILKEIGWSESKIRERVVSATEKSFRNHVSYAHLLCQERQRGIPENFDGESAHDVAITCYSSGTTGVSKGVMTTHYNMVSNICQSNNTHSSASQLTDVVLSFLPLYHIFGLGSTLYTLSQQQVPQVLLFRYSLDEFAAAIEKYRVTVSAVIPPILNNILKSDIEKKYDLSSLRQLGIGATPLGEDLVHSVSEKLGGLTETSPLECKLPLEYTKTHPSYVGRLVCNTTARLVDENGQDVPGDNKSSGELWVKGPQVMKGYLNRPDATAESMTSDGFFKTGDIAIYDSKTRLFKVVDRMKELIKYKGFQVTPAPLEALIMSNTEVMDAAVIGVYDDKQATELPRAYVVPQHASNFNNEAWCAEIGAWIAGKVANHSKLRGGVRTIDSIPKTPAGKILRRHLRTMAAQENGALAKL</sequence>
<dbReference type="PANTHER" id="PTHR24096">
    <property type="entry name" value="LONG-CHAIN-FATTY-ACID--COA LIGASE"/>
    <property type="match status" value="1"/>
</dbReference>
<keyword evidence="6" id="KW-1185">Reference proteome</keyword>
<dbReference type="eggNOG" id="KOG1176">
    <property type="taxonomic scope" value="Eukaryota"/>
</dbReference>
<dbReference type="SUPFAM" id="SSF56801">
    <property type="entry name" value="Acetyl-CoA synthetase-like"/>
    <property type="match status" value="1"/>
</dbReference>
<dbReference type="RefSeq" id="XP_009267576.1">
    <property type="nucleotide sequence ID" value="XM_009269301.1"/>
</dbReference>
<name>R9AP33_WALI9</name>